<dbReference type="PROSITE" id="PS50011">
    <property type="entry name" value="PROTEIN_KINASE_DOM"/>
    <property type="match status" value="1"/>
</dbReference>
<evidence type="ECO:0000259" key="12">
    <source>
        <dbReference type="PROSITE" id="PS50011"/>
    </source>
</evidence>
<evidence type="ECO:0000256" key="5">
    <source>
        <dbReference type="ARBA" id="ARBA00022741"/>
    </source>
</evidence>
<keyword evidence="5 10" id="KW-0547">Nucleotide-binding</keyword>
<gene>
    <name evidence="13" type="ORF">GPUH_LOCUS17020</name>
</gene>
<comment type="catalytic activity">
    <reaction evidence="8">
        <text>L-threonyl-[protein] + ATP = O-phospho-L-threonyl-[protein] + ADP + H(+)</text>
        <dbReference type="Rhea" id="RHEA:46608"/>
        <dbReference type="Rhea" id="RHEA-COMP:11060"/>
        <dbReference type="Rhea" id="RHEA-COMP:11605"/>
        <dbReference type="ChEBI" id="CHEBI:15378"/>
        <dbReference type="ChEBI" id="CHEBI:30013"/>
        <dbReference type="ChEBI" id="CHEBI:30616"/>
        <dbReference type="ChEBI" id="CHEBI:61977"/>
        <dbReference type="ChEBI" id="CHEBI:456216"/>
        <dbReference type="EC" id="2.7.11.22"/>
    </reaction>
</comment>
<dbReference type="PROSITE" id="PS00108">
    <property type="entry name" value="PROTEIN_KINASE_ST"/>
    <property type="match status" value="1"/>
</dbReference>
<sequence>MAELCTIVPGTIKDESAQFLLQNYLRLEKIGEGSYGIVYKAIDKRTGKFVAMKKIGIGKYEGIPQTTLREITVLKNLKHPNIVSLENLIWENNRIYMVFEYLPTDLKKFLREIGSSELLSKMQQKLFLYQLLQGIRFCHGRGILHRDLKPENLLIDEKGALKIADFGLARAVGDPGRVYSQEVLTLWYRSPEVLLGSNRYSKAVDIWSVGCIFAELATTKPLFAGDSEIDQLFQIFRILSTPTEDIWPGVGSLPSFKNVFPCWTEDTLDDVLEGYMDAKGIEILRQMLAYNPEERVSAKRLLKDAYFANINRSKLPGGKL</sequence>
<dbReference type="EC" id="2.7.11.22" evidence="2"/>
<dbReference type="GO" id="GO:0004693">
    <property type="term" value="F:cyclin-dependent protein serine/threonine kinase activity"/>
    <property type="evidence" value="ECO:0007669"/>
    <property type="project" value="UniProtKB-EC"/>
</dbReference>
<dbReference type="PANTHER" id="PTHR24056">
    <property type="entry name" value="CELL DIVISION PROTEIN KINASE"/>
    <property type="match status" value="1"/>
</dbReference>
<evidence type="ECO:0000256" key="7">
    <source>
        <dbReference type="ARBA" id="ARBA00022840"/>
    </source>
</evidence>
<evidence type="ECO:0000256" key="4">
    <source>
        <dbReference type="ARBA" id="ARBA00022679"/>
    </source>
</evidence>
<evidence type="ECO:0000256" key="8">
    <source>
        <dbReference type="ARBA" id="ARBA00047811"/>
    </source>
</evidence>
<dbReference type="Proteomes" id="UP000271098">
    <property type="component" value="Unassembled WGS sequence"/>
</dbReference>
<comment type="similarity">
    <text evidence="1">Belongs to the protein kinase superfamily. CMGC Ser/Thr protein kinase family. CDC2/CDKX subfamily.</text>
</comment>
<dbReference type="Pfam" id="PF00069">
    <property type="entry name" value="Pkinase"/>
    <property type="match status" value="1"/>
</dbReference>
<dbReference type="InterPro" id="IPR011009">
    <property type="entry name" value="Kinase-like_dom_sf"/>
</dbReference>
<keyword evidence="14" id="KW-1185">Reference proteome</keyword>
<dbReference type="EMBL" id="UYRT01084563">
    <property type="protein sequence ID" value="VDN29016.1"/>
    <property type="molecule type" value="Genomic_DNA"/>
</dbReference>
<feature type="domain" description="Protein kinase" evidence="12">
    <location>
        <begin position="24"/>
        <end position="307"/>
    </location>
</feature>
<evidence type="ECO:0000256" key="3">
    <source>
        <dbReference type="ARBA" id="ARBA00022527"/>
    </source>
</evidence>
<evidence type="ECO:0000256" key="10">
    <source>
        <dbReference type="PROSITE-ProRule" id="PRU10141"/>
    </source>
</evidence>
<keyword evidence="4" id="KW-0808">Transferase</keyword>
<dbReference type="Gene3D" id="1.10.510.10">
    <property type="entry name" value="Transferase(Phosphotransferase) domain 1"/>
    <property type="match status" value="1"/>
</dbReference>
<name>A0A183E7S8_9BILA</name>
<dbReference type="WBParaSite" id="GPUH_0001704101-mRNA-1">
    <property type="protein sequence ID" value="GPUH_0001704101-mRNA-1"/>
    <property type="gene ID" value="GPUH_0001704101"/>
</dbReference>
<dbReference type="SUPFAM" id="SSF56112">
    <property type="entry name" value="Protein kinase-like (PK-like)"/>
    <property type="match status" value="1"/>
</dbReference>
<dbReference type="PROSITE" id="PS00107">
    <property type="entry name" value="PROTEIN_KINASE_ATP"/>
    <property type="match status" value="1"/>
</dbReference>
<keyword evidence="7 10" id="KW-0067">ATP-binding</keyword>
<evidence type="ECO:0000256" key="1">
    <source>
        <dbReference type="ARBA" id="ARBA00006485"/>
    </source>
</evidence>
<dbReference type="InterPro" id="IPR050108">
    <property type="entry name" value="CDK"/>
</dbReference>
<feature type="binding site" evidence="10">
    <location>
        <position position="53"/>
    </location>
    <ligand>
        <name>ATP</name>
        <dbReference type="ChEBI" id="CHEBI:30616"/>
    </ligand>
</feature>
<evidence type="ECO:0000256" key="2">
    <source>
        <dbReference type="ARBA" id="ARBA00012425"/>
    </source>
</evidence>
<reference evidence="15" key="1">
    <citation type="submission" date="2016-06" db="UniProtKB">
        <authorList>
            <consortium name="WormBaseParasite"/>
        </authorList>
    </citation>
    <scope>IDENTIFICATION</scope>
</reference>
<dbReference type="InterPro" id="IPR000719">
    <property type="entry name" value="Prot_kinase_dom"/>
</dbReference>
<dbReference type="InterPro" id="IPR017441">
    <property type="entry name" value="Protein_kinase_ATP_BS"/>
</dbReference>
<dbReference type="GO" id="GO:0005634">
    <property type="term" value="C:nucleus"/>
    <property type="evidence" value="ECO:0007669"/>
    <property type="project" value="TreeGrafter"/>
</dbReference>
<dbReference type="Gene3D" id="3.30.200.20">
    <property type="entry name" value="Phosphorylase Kinase, domain 1"/>
    <property type="match status" value="1"/>
</dbReference>
<evidence type="ECO:0000256" key="9">
    <source>
        <dbReference type="ARBA" id="ARBA00048367"/>
    </source>
</evidence>
<evidence type="ECO:0000256" key="11">
    <source>
        <dbReference type="RuleBase" id="RU000304"/>
    </source>
</evidence>
<evidence type="ECO:0000313" key="13">
    <source>
        <dbReference type="EMBL" id="VDN29016.1"/>
    </source>
</evidence>
<proteinExistence type="inferred from homology"/>
<dbReference type="SMART" id="SM00220">
    <property type="entry name" value="S_TKc"/>
    <property type="match status" value="1"/>
</dbReference>
<dbReference type="AlphaFoldDB" id="A0A183E7S8"/>
<protein>
    <recommendedName>
        <fullName evidence="2">cyclin-dependent kinase</fullName>
        <ecNumber evidence="2">2.7.11.22</ecNumber>
    </recommendedName>
</protein>
<dbReference type="InterPro" id="IPR008271">
    <property type="entry name" value="Ser/Thr_kinase_AS"/>
</dbReference>
<keyword evidence="3 11" id="KW-0723">Serine/threonine-protein kinase</keyword>
<reference evidence="13 14" key="2">
    <citation type="submission" date="2018-11" db="EMBL/GenBank/DDBJ databases">
        <authorList>
            <consortium name="Pathogen Informatics"/>
        </authorList>
    </citation>
    <scope>NUCLEOTIDE SEQUENCE [LARGE SCALE GENOMIC DNA]</scope>
</reference>
<accession>A0A183E7S8</accession>
<dbReference type="FunFam" id="3.30.200.20:FF:000375">
    <property type="entry name" value="Cell division related protein kinase 2"/>
    <property type="match status" value="1"/>
</dbReference>
<evidence type="ECO:0000313" key="15">
    <source>
        <dbReference type="WBParaSite" id="GPUH_0001704101-mRNA-1"/>
    </source>
</evidence>
<dbReference type="FunFam" id="1.10.510.10:FF:000574">
    <property type="entry name" value="Cell division related protein kinase 2"/>
    <property type="match status" value="1"/>
</dbReference>
<dbReference type="OrthoDB" id="1732493at2759"/>
<keyword evidence="6" id="KW-0418">Kinase</keyword>
<comment type="catalytic activity">
    <reaction evidence="9">
        <text>L-seryl-[protein] + ATP = O-phospho-L-seryl-[protein] + ADP + H(+)</text>
        <dbReference type="Rhea" id="RHEA:17989"/>
        <dbReference type="Rhea" id="RHEA-COMP:9863"/>
        <dbReference type="Rhea" id="RHEA-COMP:11604"/>
        <dbReference type="ChEBI" id="CHEBI:15378"/>
        <dbReference type="ChEBI" id="CHEBI:29999"/>
        <dbReference type="ChEBI" id="CHEBI:30616"/>
        <dbReference type="ChEBI" id="CHEBI:83421"/>
        <dbReference type="ChEBI" id="CHEBI:456216"/>
        <dbReference type="EC" id="2.7.11.22"/>
    </reaction>
</comment>
<evidence type="ECO:0000313" key="14">
    <source>
        <dbReference type="Proteomes" id="UP000271098"/>
    </source>
</evidence>
<organism evidence="15">
    <name type="scientific">Gongylonema pulchrum</name>
    <dbReference type="NCBI Taxonomy" id="637853"/>
    <lineage>
        <taxon>Eukaryota</taxon>
        <taxon>Metazoa</taxon>
        <taxon>Ecdysozoa</taxon>
        <taxon>Nematoda</taxon>
        <taxon>Chromadorea</taxon>
        <taxon>Rhabditida</taxon>
        <taxon>Spirurina</taxon>
        <taxon>Spiruromorpha</taxon>
        <taxon>Spiruroidea</taxon>
        <taxon>Gongylonematidae</taxon>
        <taxon>Gongylonema</taxon>
    </lineage>
</organism>
<evidence type="ECO:0000256" key="6">
    <source>
        <dbReference type="ARBA" id="ARBA00022777"/>
    </source>
</evidence>
<dbReference type="GO" id="GO:0005524">
    <property type="term" value="F:ATP binding"/>
    <property type="evidence" value="ECO:0007669"/>
    <property type="project" value="UniProtKB-UniRule"/>
</dbReference>